<protein>
    <submittedName>
        <fullName evidence="4">Uncharacterized protein</fullName>
    </submittedName>
</protein>
<dbReference type="EMBL" id="AP023093">
    <property type="protein sequence ID" value="BCE41661.1"/>
    <property type="molecule type" value="Genomic_DNA"/>
</dbReference>
<reference evidence="4" key="4">
    <citation type="submission" date="2020-05" db="EMBL/GenBank/DDBJ databases">
        <title>Complete genome sequence of Bradyrhizobium diazoefficiens XF9 isolated from soybean nodule.</title>
        <authorList>
            <person name="Noda R."/>
            <person name="Kakizaki K."/>
            <person name="Minamisawa K."/>
        </authorList>
    </citation>
    <scope>NUCLEOTIDE SEQUENCE</scope>
    <source>
        <strain evidence="4">XF9</strain>
    </source>
</reference>
<accession>A0A810C5A9</accession>
<organism evidence="4">
    <name type="scientific">Bradyrhizobium diazoefficiens</name>
    <dbReference type="NCBI Taxonomy" id="1355477"/>
    <lineage>
        <taxon>Bacteria</taxon>
        <taxon>Pseudomonadati</taxon>
        <taxon>Pseudomonadota</taxon>
        <taxon>Alphaproteobacteria</taxon>
        <taxon>Hyphomicrobiales</taxon>
        <taxon>Nitrobacteraceae</taxon>
        <taxon>Bradyrhizobium</taxon>
    </lineage>
</organism>
<name>A0A810C5A9_9BRAD</name>
<evidence type="ECO:0000313" key="4">
    <source>
        <dbReference type="EMBL" id="BCE82481.1"/>
    </source>
</evidence>
<dbReference type="RefSeq" id="WP_430640249.1">
    <property type="nucleotide sequence ID" value="NZ_AP022638.1"/>
</dbReference>
<sequence>MILRAAGRGLDRHRQAGAELDELDLHLQIRAAFRLAATLRRARRAVVRPALLSVARDGVRRHVDHVPMKKPVAREVEGIDLDLRLLSRMNEPMSRLESMASISS</sequence>
<reference evidence="1" key="1">
    <citation type="submission" date="2020-05" db="EMBL/GenBank/DDBJ databases">
        <title>Complete genome sequence of Bradyrhizobium diazoefficiens XF2 isolated from soybean nodule.</title>
        <authorList>
            <person name="Noda R."/>
            <person name="Kakizaki K."/>
            <person name="Minamisawa K."/>
        </authorList>
    </citation>
    <scope>NUCLEOTIDE SEQUENCE</scope>
    <source>
        <strain evidence="1">XF2</strain>
    </source>
</reference>
<reference evidence="2" key="2">
    <citation type="submission" date="2020-05" db="EMBL/GenBank/DDBJ databases">
        <title>Complete genome sequence of Bradyrhizobium diazoefficiens XF3 isolated from soybean nodule.</title>
        <authorList>
            <person name="Noda R."/>
            <person name="Kakizaki K."/>
            <person name="Minamisawa K."/>
        </authorList>
    </citation>
    <scope>NUCLEOTIDE SEQUENCE</scope>
    <source>
        <strain evidence="2">XF3</strain>
    </source>
</reference>
<reference evidence="3" key="3">
    <citation type="submission" date="2020-05" db="EMBL/GenBank/DDBJ databases">
        <title>Complete genome sequence of Bradyrhizobium diazoefficiens XF5 isolated from soybean nodule.</title>
        <authorList>
            <person name="Noda R."/>
            <person name="Kakizaki K."/>
            <person name="Minamisawa K."/>
        </authorList>
    </citation>
    <scope>NUCLEOTIDE SEQUENCE</scope>
    <source>
        <strain evidence="3">XF5</strain>
    </source>
</reference>
<evidence type="ECO:0000313" key="2">
    <source>
        <dbReference type="EMBL" id="BCE41661.1"/>
    </source>
</evidence>
<dbReference type="EMBL" id="AP023098">
    <property type="protein sequence ID" value="BCE82481.1"/>
    <property type="molecule type" value="Genomic_DNA"/>
</dbReference>
<evidence type="ECO:0000313" key="3">
    <source>
        <dbReference type="EMBL" id="BCE59189.1"/>
    </source>
</evidence>
<gene>
    <name evidence="1" type="ORF">XF2B_66520</name>
    <name evidence="2" type="ORF">XF3B_66920</name>
    <name evidence="3" type="ORF">XF5B_67010</name>
    <name evidence="4" type="ORF">XF9B_39020</name>
</gene>
<dbReference type="EMBL" id="AP023092">
    <property type="protein sequence ID" value="BCE32883.1"/>
    <property type="molecule type" value="Genomic_DNA"/>
</dbReference>
<proteinExistence type="predicted"/>
<evidence type="ECO:0000313" key="1">
    <source>
        <dbReference type="EMBL" id="BCE32883.1"/>
    </source>
</evidence>
<dbReference type="EMBL" id="AP023095">
    <property type="protein sequence ID" value="BCE59189.1"/>
    <property type="molecule type" value="Genomic_DNA"/>
</dbReference>
<dbReference type="AlphaFoldDB" id="A0A810C5A9"/>